<gene>
    <name evidence="7" type="ORF">AFUS01_LOCUS38697</name>
</gene>
<feature type="non-terminal residue" evidence="7">
    <location>
        <position position="1"/>
    </location>
</feature>
<evidence type="ECO:0000313" key="7">
    <source>
        <dbReference type="EMBL" id="CAG7828794.1"/>
    </source>
</evidence>
<evidence type="ECO:0000256" key="3">
    <source>
        <dbReference type="ARBA" id="ARBA00022692"/>
    </source>
</evidence>
<accession>A0A8J2PPK2</accession>
<evidence type="ECO:0000256" key="6">
    <source>
        <dbReference type="ARBA" id="ARBA00023180"/>
    </source>
</evidence>
<evidence type="ECO:0000256" key="1">
    <source>
        <dbReference type="ARBA" id="ARBA00004141"/>
    </source>
</evidence>
<evidence type="ECO:0000256" key="5">
    <source>
        <dbReference type="ARBA" id="ARBA00023136"/>
    </source>
</evidence>
<dbReference type="GO" id="GO:0008158">
    <property type="term" value="F:hedgehog receptor activity"/>
    <property type="evidence" value="ECO:0007669"/>
    <property type="project" value="TreeGrafter"/>
</dbReference>
<keyword evidence="5" id="KW-0472">Membrane</keyword>
<dbReference type="OrthoDB" id="5873834at2759"/>
<keyword evidence="4" id="KW-1133">Transmembrane helix</keyword>
<keyword evidence="8" id="KW-1185">Reference proteome</keyword>
<dbReference type="Proteomes" id="UP000708208">
    <property type="component" value="Unassembled WGS sequence"/>
</dbReference>
<dbReference type="GO" id="GO:0005119">
    <property type="term" value="F:smoothened binding"/>
    <property type="evidence" value="ECO:0007669"/>
    <property type="project" value="TreeGrafter"/>
</dbReference>
<evidence type="ECO:0000313" key="8">
    <source>
        <dbReference type="Proteomes" id="UP000708208"/>
    </source>
</evidence>
<protein>
    <submittedName>
        <fullName evidence="7">Uncharacterized protein</fullName>
    </submittedName>
</protein>
<dbReference type="EMBL" id="CAJVCH010548875">
    <property type="protein sequence ID" value="CAG7828794.1"/>
    <property type="molecule type" value="Genomic_DNA"/>
</dbReference>
<comment type="subcellular location">
    <subcellularLocation>
        <location evidence="1">Membrane</location>
        <topology evidence="1">Multi-pass membrane protein</topology>
    </subcellularLocation>
</comment>
<dbReference type="PANTHER" id="PTHR46022:SF1">
    <property type="entry name" value="PROTEIN PATCHED"/>
    <property type="match status" value="1"/>
</dbReference>
<organism evidence="7 8">
    <name type="scientific">Allacma fusca</name>
    <dbReference type="NCBI Taxonomy" id="39272"/>
    <lineage>
        <taxon>Eukaryota</taxon>
        <taxon>Metazoa</taxon>
        <taxon>Ecdysozoa</taxon>
        <taxon>Arthropoda</taxon>
        <taxon>Hexapoda</taxon>
        <taxon>Collembola</taxon>
        <taxon>Symphypleona</taxon>
        <taxon>Sminthuridae</taxon>
        <taxon>Allacma</taxon>
    </lineage>
</organism>
<sequence>RRARLVPEANVQSFPFEIVEGFMKRAGIGSGYQEKPCLNPLDPECPISAPNKASTTPPDIASILAGGCYGFASRFMHWAPDLIIGGPVHNKSGHVTK</sequence>
<dbReference type="GO" id="GO:0005886">
    <property type="term" value="C:plasma membrane"/>
    <property type="evidence" value="ECO:0007669"/>
    <property type="project" value="TreeGrafter"/>
</dbReference>
<evidence type="ECO:0000256" key="2">
    <source>
        <dbReference type="ARBA" id="ARBA00005585"/>
    </source>
</evidence>
<dbReference type="PANTHER" id="PTHR46022">
    <property type="entry name" value="PROTEIN PATCHED"/>
    <property type="match status" value="1"/>
</dbReference>
<name>A0A8J2PPK2_9HEXA</name>
<keyword evidence="3" id="KW-0812">Transmembrane</keyword>
<evidence type="ECO:0000256" key="4">
    <source>
        <dbReference type="ARBA" id="ARBA00022989"/>
    </source>
</evidence>
<comment type="similarity">
    <text evidence="2">Belongs to the patched family.</text>
</comment>
<comment type="caution">
    <text evidence="7">The sequence shown here is derived from an EMBL/GenBank/DDBJ whole genome shotgun (WGS) entry which is preliminary data.</text>
</comment>
<keyword evidence="6" id="KW-0325">Glycoprotein</keyword>
<dbReference type="AlphaFoldDB" id="A0A8J2PPK2"/>
<reference evidence="7" key="1">
    <citation type="submission" date="2021-06" db="EMBL/GenBank/DDBJ databases">
        <authorList>
            <person name="Hodson N. C."/>
            <person name="Mongue J. A."/>
            <person name="Jaron S. K."/>
        </authorList>
    </citation>
    <scope>NUCLEOTIDE SEQUENCE</scope>
</reference>
<dbReference type="GO" id="GO:0045879">
    <property type="term" value="P:negative regulation of smoothened signaling pathway"/>
    <property type="evidence" value="ECO:0007669"/>
    <property type="project" value="TreeGrafter"/>
</dbReference>
<proteinExistence type="inferred from homology"/>
<dbReference type="GO" id="GO:0097108">
    <property type="term" value="F:hedgehog family protein binding"/>
    <property type="evidence" value="ECO:0007669"/>
    <property type="project" value="TreeGrafter"/>
</dbReference>